<dbReference type="Proteomes" id="UP000280834">
    <property type="component" value="Unassembled WGS sequence"/>
</dbReference>
<reference evidence="3" key="1">
    <citation type="submission" date="2017-02" db="UniProtKB">
        <authorList>
            <consortium name="WormBaseParasite"/>
        </authorList>
    </citation>
    <scope>IDENTIFICATION</scope>
</reference>
<dbReference type="EMBL" id="UZAG01001894">
    <property type="protein sequence ID" value="VDO12333.1"/>
    <property type="molecule type" value="Genomic_DNA"/>
</dbReference>
<dbReference type="WBParaSite" id="BTMF_0000301001-mRNA-1">
    <property type="protein sequence ID" value="BTMF_0000301001-mRNA-1"/>
    <property type="gene ID" value="BTMF_0000301001"/>
</dbReference>
<dbReference type="AlphaFoldDB" id="A0A0R3Q9K2"/>
<evidence type="ECO:0000313" key="2">
    <source>
        <dbReference type="Proteomes" id="UP000280834"/>
    </source>
</evidence>
<gene>
    <name evidence="1" type="ORF">BTMF_LOCUS2334</name>
</gene>
<organism evidence="3">
    <name type="scientific">Brugia timori</name>
    <dbReference type="NCBI Taxonomy" id="42155"/>
    <lineage>
        <taxon>Eukaryota</taxon>
        <taxon>Metazoa</taxon>
        <taxon>Ecdysozoa</taxon>
        <taxon>Nematoda</taxon>
        <taxon>Chromadorea</taxon>
        <taxon>Rhabditida</taxon>
        <taxon>Spirurina</taxon>
        <taxon>Spiruromorpha</taxon>
        <taxon>Filarioidea</taxon>
        <taxon>Onchocercidae</taxon>
        <taxon>Brugia</taxon>
    </lineage>
</organism>
<proteinExistence type="predicted"/>
<sequence length="39" mass="3982">MGNQRGKTSSGPSNAILLSTAMLNSTSFIEELLVAATIG</sequence>
<name>A0A0R3Q9K2_9BILA</name>
<reference evidence="1 2" key="2">
    <citation type="submission" date="2018-11" db="EMBL/GenBank/DDBJ databases">
        <authorList>
            <consortium name="Pathogen Informatics"/>
        </authorList>
    </citation>
    <scope>NUCLEOTIDE SEQUENCE [LARGE SCALE GENOMIC DNA]</scope>
</reference>
<keyword evidence="2" id="KW-1185">Reference proteome</keyword>
<dbReference type="STRING" id="42155.A0A0R3Q9K2"/>
<evidence type="ECO:0000313" key="3">
    <source>
        <dbReference type="WBParaSite" id="BTMF_0000301001-mRNA-1"/>
    </source>
</evidence>
<protein>
    <submittedName>
        <fullName evidence="1 3">Uncharacterized protein</fullName>
    </submittedName>
</protein>
<accession>A0A0R3Q9K2</accession>
<evidence type="ECO:0000313" key="1">
    <source>
        <dbReference type="EMBL" id="VDO12333.1"/>
    </source>
</evidence>